<dbReference type="PROSITE" id="PS00062">
    <property type="entry name" value="ALDOKETO_REDUCTASE_2"/>
    <property type="match status" value="1"/>
</dbReference>
<keyword evidence="3" id="KW-0560">Oxidoreductase</keyword>
<dbReference type="GO" id="GO:0016616">
    <property type="term" value="F:oxidoreductase activity, acting on the CH-OH group of donors, NAD or NADP as acceptor"/>
    <property type="evidence" value="ECO:0007669"/>
    <property type="project" value="UniProtKB-ARBA"/>
</dbReference>
<reference evidence="5" key="2">
    <citation type="journal article" date="2018" name="Nat. Commun.">
        <title>Tailed giant Tupanvirus possesses the most complete translational apparatus of the known virosphere.</title>
        <authorList>
            <person name="Abrahao J."/>
            <person name="Silva L."/>
            <person name="Silva L.S."/>
            <person name="Khalil J.Y.B."/>
            <person name="Rodrigues R."/>
            <person name="Arantes T."/>
            <person name="Assis F."/>
            <person name="Boratto P."/>
            <person name="Andrade M."/>
            <person name="Kroon E.G."/>
            <person name="Ribeiro B."/>
            <person name="Bergier I."/>
            <person name="Seligmann H."/>
            <person name="Ghigo E."/>
            <person name="Colson P."/>
            <person name="Levasseur A."/>
            <person name="Kroemer G."/>
            <person name="Raoult D."/>
            <person name="La Scola B."/>
        </authorList>
    </citation>
    <scope>NUCLEOTIDE SEQUENCE [LARGE SCALE GENOMIC DNA]</scope>
    <source>
        <strain evidence="5">Deep ocean</strain>
    </source>
</reference>
<dbReference type="InterPro" id="IPR020471">
    <property type="entry name" value="AKR"/>
</dbReference>
<evidence type="ECO:0000256" key="3">
    <source>
        <dbReference type="ARBA" id="ARBA00023002"/>
    </source>
</evidence>
<evidence type="ECO:0000256" key="1">
    <source>
        <dbReference type="ARBA" id="ARBA00007905"/>
    </source>
</evidence>
<feature type="domain" description="NADP-dependent oxidoreductase" evidence="4">
    <location>
        <begin position="24"/>
        <end position="236"/>
    </location>
</feature>
<dbReference type="Gene3D" id="3.20.20.100">
    <property type="entry name" value="NADP-dependent oxidoreductase domain"/>
    <property type="match status" value="1"/>
</dbReference>
<comment type="similarity">
    <text evidence="1">Belongs to the aldo/keto reductase family.</text>
</comment>
<dbReference type="Pfam" id="PF00248">
    <property type="entry name" value="Aldo_ket_red"/>
    <property type="match status" value="1"/>
</dbReference>
<dbReference type="InterPro" id="IPR036812">
    <property type="entry name" value="NAD(P)_OxRdtase_dom_sf"/>
</dbReference>
<accession>A0A6N1NQ31</accession>
<dbReference type="EMBL" id="MF405918">
    <property type="protein sequence ID" value="QKU34033.1"/>
    <property type="molecule type" value="Genomic_DNA"/>
</dbReference>
<evidence type="ECO:0000313" key="5">
    <source>
        <dbReference type="EMBL" id="QKU34033.1"/>
    </source>
</evidence>
<dbReference type="InterPro" id="IPR023210">
    <property type="entry name" value="NADP_OxRdtase_dom"/>
</dbReference>
<dbReference type="PANTHER" id="PTHR43827">
    <property type="entry name" value="2,5-DIKETO-D-GLUCONIC ACID REDUCTASE"/>
    <property type="match status" value="1"/>
</dbReference>
<reference evidence="5" key="1">
    <citation type="submission" date="2017-06" db="EMBL/GenBank/DDBJ databases">
        <authorList>
            <person name="Assis F.L."/>
            <person name="Abrahao J.S."/>
            <person name="Silva L."/>
            <person name="Khalil J.B."/>
            <person name="Rodrigues R."/>
            <person name="Silva L.S."/>
            <person name="Boratto P."/>
            <person name="Andrade M."/>
            <person name="Kroon E.G."/>
            <person name="Ribeiro B."/>
            <person name="Bergier I."/>
            <person name="Seligmann H."/>
            <person name="Ghigo E."/>
            <person name="Colson P."/>
            <person name="Levasseur A."/>
            <person name="Raoult D."/>
            <person name="Scola B.L."/>
        </authorList>
    </citation>
    <scope>NUCLEOTIDE SEQUENCE</scope>
    <source>
        <strain evidence="5">Deep ocean</strain>
    </source>
</reference>
<dbReference type="KEGG" id="vg:80517338"/>
<proteinExistence type="inferred from homology"/>
<dbReference type="GeneID" id="80517338"/>
<sequence length="259" mass="29375">MTRLDGYDLIYGTHKMTSGLDYGLGYGIIDTATGYNNATQIRDAINRTTMYPTIVSKFNPSDFENDIETVMTNHVMDLGKYPDIVLLHSPFKTNDENLRAVLKLKKLFSDKLIGVSNFDLRQLSYLIDNNFIPDVVQIEYHPLFQPTKLVEYCHSKGIKIMGYRPFGKGLVLHNETILELAANMQIEPAHLVLKWIKSKNIIPVVSSNNPKHVAFNKFYQNVKLDEATIKKIDNLNIGSIASTCMLKFSQVDPSVQPIF</sequence>
<protein>
    <recommendedName>
        <fullName evidence="4">NADP-dependent oxidoreductase domain-containing protein</fullName>
    </recommendedName>
</protein>
<evidence type="ECO:0000256" key="2">
    <source>
        <dbReference type="ARBA" id="ARBA00022857"/>
    </source>
</evidence>
<dbReference type="PRINTS" id="PR00069">
    <property type="entry name" value="ALDKETRDTASE"/>
</dbReference>
<dbReference type="InterPro" id="IPR018170">
    <property type="entry name" value="Aldo/ket_reductase_CS"/>
</dbReference>
<evidence type="ECO:0000259" key="4">
    <source>
        <dbReference type="Pfam" id="PF00248"/>
    </source>
</evidence>
<dbReference type="PANTHER" id="PTHR43827:SF3">
    <property type="entry name" value="NADP-DEPENDENT OXIDOREDUCTASE DOMAIN-CONTAINING PROTEIN"/>
    <property type="match status" value="1"/>
</dbReference>
<name>A0A6N1NQ31_9VIRU</name>
<organism evidence="5">
    <name type="scientific">Tupanvirus deep ocean</name>
    <dbReference type="NCBI Taxonomy" id="2126984"/>
    <lineage>
        <taxon>Viruses</taxon>
        <taxon>Varidnaviria</taxon>
        <taxon>Bamfordvirae</taxon>
        <taxon>Nucleocytoviricota</taxon>
        <taxon>Megaviricetes</taxon>
        <taxon>Imitervirales</taxon>
        <taxon>Mimiviridae</taxon>
        <taxon>Megamimivirinae</taxon>
        <taxon>Tupanvirus</taxon>
        <taxon>Tupanvirus altamarinense</taxon>
    </lineage>
</organism>
<keyword evidence="2" id="KW-0521">NADP</keyword>
<dbReference type="RefSeq" id="YP_010780647.1">
    <property type="nucleotide sequence ID" value="NC_075038.1"/>
</dbReference>
<dbReference type="SUPFAM" id="SSF51430">
    <property type="entry name" value="NAD(P)-linked oxidoreductase"/>
    <property type="match status" value="1"/>
</dbReference>